<name>A0AAE4I4C7_9ENTE</name>
<reference evidence="1" key="1">
    <citation type="submission" date="2023-03" db="EMBL/GenBank/DDBJ databases">
        <authorList>
            <person name="Shen W."/>
            <person name="Cai J."/>
        </authorList>
    </citation>
    <scope>NUCLEOTIDE SEQUENCE</scope>
    <source>
        <strain evidence="1">P69-2</strain>
    </source>
</reference>
<protein>
    <submittedName>
        <fullName evidence="1">Uncharacterized protein</fullName>
    </submittedName>
</protein>
<accession>A0AAE4I4C7</accession>
<gene>
    <name evidence="1" type="ORF">P7H00_11005</name>
</gene>
<evidence type="ECO:0000313" key="2">
    <source>
        <dbReference type="Proteomes" id="UP001180842"/>
    </source>
</evidence>
<evidence type="ECO:0000313" key="1">
    <source>
        <dbReference type="EMBL" id="MDT2737639.1"/>
    </source>
</evidence>
<dbReference type="AlphaFoldDB" id="A0AAE4I4C7"/>
<sequence length="63" mass="7473">MIMVYAKIRGDKYFIGTFNDLEVLHLDVLGFLDSSERLSWKDSIYFLMNGEEYKLILGDRNYD</sequence>
<dbReference type="EMBL" id="JARQAI010000018">
    <property type="protein sequence ID" value="MDT2737639.1"/>
    <property type="molecule type" value="Genomic_DNA"/>
</dbReference>
<organism evidence="1 2">
    <name type="scientific">Enterococcus pseudoavium</name>
    <dbReference type="NCBI Taxonomy" id="44007"/>
    <lineage>
        <taxon>Bacteria</taxon>
        <taxon>Bacillati</taxon>
        <taxon>Bacillota</taxon>
        <taxon>Bacilli</taxon>
        <taxon>Lactobacillales</taxon>
        <taxon>Enterococcaceae</taxon>
        <taxon>Enterococcus</taxon>
    </lineage>
</organism>
<dbReference type="RefSeq" id="WP_311797268.1">
    <property type="nucleotide sequence ID" value="NZ_JARQAI010000018.1"/>
</dbReference>
<proteinExistence type="predicted"/>
<dbReference type="Proteomes" id="UP001180842">
    <property type="component" value="Unassembled WGS sequence"/>
</dbReference>
<comment type="caution">
    <text evidence="1">The sequence shown here is derived from an EMBL/GenBank/DDBJ whole genome shotgun (WGS) entry which is preliminary data.</text>
</comment>